<dbReference type="Proteomes" id="UP001159363">
    <property type="component" value="Chromosome 8"/>
</dbReference>
<evidence type="ECO:0000313" key="2">
    <source>
        <dbReference type="EMBL" id="KAJ8875416.1"/>
    </source>
</evidence>
<keyword evidence="3" id="KW-1185">Reference proteome</keyword>
<accession>A0ABQ9GTQ7</accession>
<gene>
    <name evidence="2" type="ORF">PR048_023311</name>
</gene>
<feature type="compositionally biased region" description="Polar residues" evidence="1">
    <location>
        <begin position="99"/>
        <end position="109"/>
    </location>
</feature>
<feature type="compositionally biased region" description="Basic and acidic residues" evidence="1">
    <location>
        <begin position="88"/>
        <end position="98"/>
    </location>
</feature>
<organism evidence="2 3">
    <name type="scientific">Dryococelus australis</name>
    <dbReference type="NCBI Taxonomy" id="614101"/>
    <lineage>
        <taxon>Eukaryota</taxon>
        <taxon>Metazoa</taxon>
        <taxon>Ecdysozoa</taxon>
        <taxon>Arthropoda</taxon>
        <taxon>Hexapoda</taxon>
        <taxon>Insecta</taxon>
        <taxon>Pterygota</taxon>
        <taxon>Neoptera</taxon>
        <taxon>Polyneoptera</taxon>
        <taxon>Phasmatodea</taxon>
        <taxon>Verophasmatodea</taxon>
        <taxon>Anareolatae</taxon>
        <taxon>Phasmatidae</taxon>
        <taxon>Eurycanthinae</taxon>
        <taxon>Dryococelus</taxon>
    </lineage>
</organism>
<dbReference type="EMBL" id="JARBHB010000009">
    <property type="protein sequence ID" value="KAJ8875416.1"/>
    <property type="molecule type" value="Genomic_DNA"/>
</dbReference>
<evidence type="ECO:0000313" key="3">
    <source>
        <dbReference type="Proteomes" id="UP001159363"/>
    </source>
</evidence>
<feature type="region of interest" description="Disordered" evidence="1">
    <location>
        <begin position="88"/>
        <end position="164"/>
    </location>
</feature>
<sequence>MFNRRSRTKFKVFQLAELVWERKHSSDIWKPAVILKQEGKMWYKIWLANGCVLMQHVDQLRGRCQDKQNPPEGGVKQGIVQWPMVKDSGVKTRAKESQEIQNGRKSAQVDTDDNDERGPFYGFPSTLEDEPSLSSLKPLNTPNIYSSKEQQERSLSDNPVVAQPTVEWCLERSHPAN</sequence>
<reference evidence="2 3" key="1">
    <citation type="submission" date="2023-02" db="EMBL/GenBank/DDBJ databases">
        <title>LHISI_Scaffold_Assembly.</title>
        <authorList>
            <person name="Stuart O.P."/>
            <person name="Cleave R."/>
            <person name="Magrath M.J.L."/>
            <person name="Mikheyev A.S."/>
        </authorList>
    </citation>
    <scope>NUCLEOTIDE SEQUENCE [LARGE SCALE GENOMIC DNA]</scope>
    <source>
        <strain evidence="2">Daus_M_001</strain>
        <tissue evidence="2">Leg muscle</tissue>
    </source>
</reference>
<protein>
    <submittedName>
        <fullName evidence="2">Uncharacterized protein</fullName>
    </submittedName>
</protein>
<name>A0ABQ9GTQ7_9NEOP</name>
<proteinExistence type="predicted"/>
<comment type="caution">
    <text evidence="2">The sequence shown here is derived from an EMBL/GenBank/DDBJ whole genome shotgun (WGS) entry which is preliminary data.</text>
</comment>
<evidence type="ECO:0000256" key="1">
    <source>
        <dbReference type="SAM" id="MobiDB-lite"/>
    </source>
</evidence>
<feature type="compositionally biased region" description="Polar residues" evidence="1">
    <location>
        <begin position="132"/>
        <end position="148"/>
    </location>
</feature>